<keyword evidence="5" id="KW-0723">Serine/threonine-protein kinase</keyword>
<dbReference type="Pfam" id="PF23598">
    <property type="entry name" value="LRR_14"/>
    <property type="match status" value="1"/>
</dbReference>
<dbReference type="GO" id="GO:0004674">
    <property type="term" value="F:protein serine/threonine kinase activity"/>
    <property type="evidence" value="ECO:0007669"/>
    <property type="project" value="UniProtKB-KW"/>
</dbReference>
<dbReference type="Gene3D" id="3.80.10.10">
    <property type="entry name" value="Ribonuclease Inhibitor"/>
    <property type="match status" value="4"/>
</dbReference>
<dbReference type="GO" id="GO:0005886">
    <property type="term" value="C:plasma membrane"/>
    <property type="evidence" value="ECO:0007669"/>
    <property type="project" value="UniProtKB-SubCell"/>
</dbReference>
<dbReference type="Proteomes" id="UP000324897">
    <property type="component" value="Chromosome 4"/>
</dbReference>
<evidence type="ECO:0000256" key="12">
    <source>
        <dbReference type="ARBA" id="ARBA00022741"/>
    </source>
</evidence>
<keyword evidence="13" id="KW-0418">Kinase</keyword>
<dbReference type="Pfam" id="PF13855">
    <property type="entry name" value="LRR_8"/>
    <property type="match status" value="1"/>
</dbReference>
<evidence type="ECO:0000256" key="11">
    <source>
        <dbReference type="ARBA" id="ARBA00022737"/>
    </source>
</evidence>
<evidence type="ECO:0000256" key="14">
    <source>
        <dbReference type="ARBA" id="ARBA00022840"/>
    </source>
</evidence>
<dbReference type="Gene3D" id="1.10.510.10">
    <property type="entry name" value="Transferase(Phosphotransferase) domain 1"/>
    <property type="match status" value="1"/>
</dbReference>
<dbReference type="GO" id="GO:0005524">
    <property type="term" value="F:ATP binding"/>
    <property type="evidence" value="ECO:0007669"/>
    <property type="project" value="UniProtKB-UniRule"/>
</dbReference>
<keyword evidence="26" id="KW-1185">Reference proteome</keyword>
<accession>A0A5J9VUW6</accession>
<comment type="subcellular location">
    <subcellularLocation>
        <location evidence="1">Cell membrane</location>
        <topology evidence="1">Single-pass membrane protein</topology>
    </subcellularLocation>
    <subcellularLocation>
        <location evidence="2">Membrane</location>
        <topology evidence="2">Single-pass type I membrane protein</topology>
    </subcellularLocation>
</comment>
<feature type="domain" description="Protein kinase" evidence="24">
    <location>
        <begin position="787"/>
        <end position="1057"/>
    </location>
</feature>
<evidence type="ECO:0000256" key="6">
    <source>
        <dbReference type="ARBA" id="ARBA00022553"/>
    </source>
</evidence>
<evidence type="ECO:0000256" key="7">
    <source>
        <dbReference type="ARBA" id="ARBA00022614"/>
    </source>
</evidence>
<evidence type="ECO:0000256" key="2">
    <source>
        <dbReference type="ARBA" id="ARBA00004479"/>
    </source>
</evidence>
<keyword evidence="8" id="KW-0808">Transferase</keyword>
<comment type="caution">
    <text evidence="25">The sequence shown here is derived from an EMBL/GenBank/DDBJ whole genome shotgun (WGS) entry which is preliminary data.</text>
</comment>
<evidence type="ECO:0000256" key="9">
    <source>
        <dbReference type="ARBA" id="ARBA00022692"/>
    </source>
</evidence>
<dbReference type="GO" id="GO:0009791">
    <property type="term" value="P:post-embryonic development"/>
    <property type="evidence" value="ECO:0007669"/>
    <property type="project" value="UniProtKB-ARBA"/>
</dbReference>
<dbReference type="Gene3D" id="3.30.200.20">
    <property type="entry name" value="Phosphorylase Kinase, domain 1"/>
    <property type="match status" value="1"/>
</dbReference>
<dbReference type="InterPro" id="IPR011009">
    <property type="entry name" value="Kinase-like_dom_sf"/>
</dbReference>
<dbReference type="InterPro" id="IPR008266">
    <property type="entry name" value="Tyr_kinase_AS"/>
</dbReference>
<keyword evidence="10 23" id="KW-0732">Signal</keyword>
<evidence type="ECO:0000256" key="4">
    <source>
        <dbReference type="ARBA" id="ARBA00022475"/>
    </source>
</evidence>
<organism evidence="25 26">
    <name type="scientific">Eragrostis curvula</name>
    <name type="common">weeping love grass</name>
    <dbReference type="NCBI Taxonomy" id="38414"/>
    <lineage>
        <taxon>Eukaryota</taxon>
        <taxon>Viridiplantae</taxon>
        <taxon>Streptophyta</taxon>
        <taxon>Embryophyta</taxon>
        <taxon>Tracheophyta</taxon>
        <taxon>Spermatophyta</taxon>
        <taxon>Magnoliopsida</taxon>
        <taxon>Liliopsida</taxon>
        <taxon>Poales</taxon>
        <taxon>Poaceae</taxon>
        <taxon>PACMAD clade</taxon>
        <taxon>Chloridoideae</taxon>
        <taxon>Eragrostideae</taxon>
        <taxon>Eragrostidinae</taxon>
        <taxon>Eragrostis</taxon>
    </lineage>
</organism>
<keyword evidence="15 22" id="KW-1133">Transmembrane helix</keyword>
<dbReference type="FunFam" id="3.80.10.10:FF:000233">
    <property type="entry name" value="Leucine-rich repeat receptor-like protein kinase TDR"/>
    <property type="match status" value="1"/>
</dbReference>
<evidence type="ECO:0000259" key="24">
    <source>
        <dbReference type="PROSITE" id="PS50011"/>
    </source>
</evidence>
<evidence type="ECO:0000313" key="26">
    <source>
        <dbReference type="Proteomes" id="UP000324897"/>
    </source>
</evidence>
<sequence>YTTMATIGLVLFLQACFLFLYTDGAGRHGGVHLQSQQAAALLQWKSTLGRSSSALDSWRHGTNPCTSHWLGIACGAVHRGHRTPLVVNNISLPNSGIDGRLGELNFSALPFLQYMDLSYNNLHGEIPPAIASLQLLSYLDLSGNWLDGQIPSEIGNMESLSQLVLPFNNLTGRIPASLGNLTTLIALDIQQNMFTGPIPEELGNPTGLEVLDLSSTLLNGQIPESLCNLTRLKILFLYSNQLSGPIPSCLGNLVSLIKLDLGHNHLDGGIPNSLTNFTQLYGLYLDNNQLSGFFPQEIVLLSKLTQLFLLVNQLSGPIPPSLGNLTRLTDLDLSGNQFVGSIPGEIGNLVDMYGLAISENQISGSVPASLANLTNMRQILLFDNMLSGHLPREFSNLTQLVEVSLSNNSLSGELPFNVCTGGSLQRFAVDENMFTGPIPKSLATCRSLLELHLDYIQITGDISCFGPYPHLVSATLRRTNNLRGHLSKTWASSTNITYLDLGENMISGSLPPYLSNLEKLEVLILDTNDLTGKIPPELSNLTNLYSLNLSRNQFSDHIPPVFARMNKLQYLDISVNNLSGSIPQELGSCGGLRSLVISHNSLSGDMPTTIGNLENLQIVLDVSNNKLTGNLPAQLGKLAILEVLNLSHNQFSGSIPSSIASMVTLSAFDVSYNNLEGPLPAAAIFQNAPSGWFLHNKDLCGNVSGLRKCISTTIMKHHKGRMHSLVLAILIPMCAVCILAILGVIMITQKRKSPKKTSETVRKDVFSVWNFDGKLAFEDIIRATENFSDRYIIGSGGYGTVYRAELQDGRLVAVKKLHDNEEEIVDEKRFLSEIEVLTKIRHRSIVKLYGFCSHPRFKILVYEYIDRGSLHATLENEELAKELDWQKRAAIVRDVAQAIYYLHQECDPPIIHRDITSNNILLDTAFKTYVSDFGTARIIKPDSSNWSALAGTYGYIAPELSYTSVVTAKCDVYSFGVVILEILMGRYPGELQALDSLEQAHNLVMDFLDQRPLSPTVVEKEQIALLVDLAFACLQTSPQSRPTMQDVYLKLVRHKPSSASSSADAASSSHAHPLEEIITNGEI</sequence>
<comment type="catalytic activity">
    <reaction evidence="19">
        <text>L-threonyl-[protein] + ATP = O-phospho-L-threonyl-[protein] + ADP + H(+)</text>
        <dbReference type="Rhea" id="RHEA:46608"/>
        <dbReference type="Rhea" id="RHEA-COMP:11060"/>
        <dbReference type="Rhea" id="RHEA-COMP:11605"/>
        <dbReference type="ChEBI" id="CHEBI:15378"/>
        <dbReference type="ChEBI" id="CHEBI:30013"/>
        <dbReference type="ChEBI" id="CHEBI:30616"/>
        <dbReference type="ChEBI" id="CHEBI:61977"/>
        <dbReference type="ChEBI" id="CHEBI:456216"/>
        <dbReference type="EC" id="2.7.11.1"/>
    </reaction>
</comment>
<dbReference type="SUPFAM" id="SSF52058">
    <property type="entry name" value="L domain-like"/>
    <property type="match status" value="1"/>
</dbReference>
<dbReference type="SUPFAM" id="SSF56112">
    <property type="entry name" value="Protein kinase-like (PK-like)"/>
    <property type="match status" value="1"/>
</dbReference>
<feature type="signal peptide" evidence="23">
    <location>
        <begin position="1"/>
        <end position="24"/>
    </location>
</feature>
<dbReference type="InterPro" id="IPR013210">
    <property type="entry name" value="LRR_N_plant-typ"/>
</dbReference>
<dbReference type="InterPro" id="IPR017441">
    <property type="entry name" value="Protein_kinase_ATP_BS"/>
</dbReference>
<dbReference type="PROSITE" id="PS00107">
    <property type="entry name" value="PROTEIN_KINASE_ATP"/>
    <property type="match status" value="1"/>
</dbReference>
<name>A0A5J9VUW6_9POAL</name>
<evidence type="ECO:0000256" key="21">
    <source>
        <dbReference type="PROSITE-ProRule" id="PRU10141"/>
    </source>
</evidence>
<evidence type="ECO:0000256" key="18">
    <source>
        <dbReference type="ARBA" id="ARBA00023180"/>
    </source>
</evidence>
<dbReference type="OrthoDB" id="676979at2759"/>
<evidence type="ECO:0000256" key="1">
    <source>
        <dbReference type="ARBA" id="ARBA00004162"/>
    </source>
</evidence>
<dbReference type="PANTHER" id="PTHR48053">
    <property type="entry name" value="LEUCINE RICH REPEAT FAMILY PROTEIN, EXPRESSED"/>
    <property type="match status" value="1"/>
</dbReference>
<evidence type="ECO:0000256" key="5">
    <source>
        <dbReference type="ARBA" id="ARBA00022527"/>
    </source>
</evidence>
<dbReference type="SMART" id="SM00369">
    <property type="entry name" value="LRR_TYP"/>
    <property type="match status" value="10"/>
</dbReference>
<dbReference type="Pfam" id="PF00560">
    <property type="entry name" value="LRR_1"/>
    <property type="match status" value="6"/>
</dbReference>
<keyword evidence="7" id="KW-0433">Leucine-rich repeat</keyword>
<keyword evidence="4" id="KW-1003">Cell membrane</keyword>
<feature type="chain" id="PRO_5023854046" description="non-specific serine/threonine protein kinase" evidence="23">
    <location>
        <begin position="25"/>
        <end position="1083"/>
    </location>
</feature>
<keyword evidence="12 21" id="KW-0547">Nucleotide-binding</keyword>
<keyword evidence="17" id="KW-0675">Receptor</keyword>
<dbReference type="SUPFAM" id="SSF52047">
    <property type="entry name" value="RNI-like"/>
    <property type="match status" value="1"/>
</dbReference>
<dbReference type="InterPro" id="IPR001611">
    <property type="entry name" value="Leu-rich_rpt"/>
</dbReference>
<evidence type="ECO:0000256" key="15">
    <source>
        <dbReference type="ARBA" id="ARBA00022989"/>
    </source>
</evidence>
<evidence type="ECO:0000256" key="8">
    <source>
        <dbReference type="ARBA" id="ARBA00022679"/>
    </source>
</evidence>
<keyword evidence="11" id="KW-0677">Repeat</keyword>
<dbReference type="Pfam" id="PF08263">
    <property type="entry name" value="LRRNT_2"/>
    <property type="match status" value="1"/>
</dbReference>
<dbReference type="CDD" id="cd14066">
    <property type="entry name" value="STKc_IRAK"/>
    <property type="match status" value="1"/>
</dbReference>
<dbReference type="FunFam" id="3.30.200.20:FF:000309">
    <property type="entry name" value="Leucine-rich repeat receptor protein kinase MSP1"/>
    <property type="match status" value="1"/>
</dbReference>
<dbReference type="InterPro" id="IPR032675">
    <property type="entry name" value="LRR_dom_sf"/>
</dbReference>
<dbReference type="FunFam" id="3.80.10.10:FF:000383">
    <property type="entry name" value="Leucine-rich repeat receptor protein kinase EMS1"/>
    <property type="match status" value="2"/>
</dbReference>
<dbReference type="AlphaFoldDB" id="A0A5J9VUW6"/>
<evidence type="ECO:0000256" key="16">
    <source>
        <dbReference type="ARBA" id="ARBA00023136"/>
    </source>
</evidence>
<evidence type="ECO:0000256" key="22">
    <source>
        <dbReference type="SAM" id="Phobius"/>
    </source>
</evidence>
<feature type="binding site" evidence="21">
    <location>
        <position position="816"/>
    </location>
    <ligand>
        <name>ATP</name>
        <dbReference type="ChEBI" id="CHEBI:30616"/>
    </ligand>
</feature>
<feature type="transmembrane region" description="Helical" evidence="22">
    <location>
        <begin position="725"/>
        <end position="747"/>
    </location>
</feature>
<evidence type="ECO:0000256" key="23">
    <source>
        <dbReference type="SAM" id="SignalP"/>
    </source>
</evidence>
<keyword evidence="18" id="KW-0325">Glycoprotein</keyword>
<evidence type="ECO:0000256" key="13">
    <source>
        <dbReference type="ARBA" id="ARBA00022777"/>
    </source>
</evidence>
<evidence type="ECO:0000313" key="25">
    <source>
        <dbReference type="EMBL" id="TVU39999.1"/>
    </source>
</evidence>
<protein>
    <recommendedName>
        <fullName evidence="3">non-specific serine/threonine protein kinase</fullName>
        <ecNumber evidence="3">2.7.11.1</ecNumber>
    </recommendedName>
</protein>
<reference evidence="25 26" key="1">
    <citation type="journal article" date="2019" name="Sci. Rep.">
        <title>A high-quality genome of Eragrostis curvula grass provides insights into Poaceae evolution and supports new strategies to enhance forage quality.</title>
        <authorList>
            <person name="Carballo J."/>
            <person name="Santos B.A.C.M."/>
            <person name="Zappacosta D."/>
            <person name="Garbus I."/>
            <person name="Selva J.P."/>
            <person name="Gallo C.A."/>
            <person name="Diaz A."/>
            <person name="Albertini E."/>
            <person name="Caccamo M."/>
            <person name="Echenique V."/>
        </authorList>
    </citation>
    <scope>NUCLEOTIDE SEQUENCE [LARGE SCALE GENOMIC DNA]</scope>
    <source>
        <strain evidence="26">cv. Victoria</strain>
        <tissue evidence="25">Leaf</tissue>
    </source>
</reference>
<keyword evidence="6" id="KW-0597">Phosphoprotein</keyword>
<evidence type="ECO:0000256" key="17">
    <source>
        <dbReference type="ARBA" id="ARBA00023170"/>
    </source>
</evidence>
<dbReference type="InterPro" id="IPR055414">
    <property type="entry name" value="LRR_R13L4/SHOC2-like"/>
</dbReference>
<dbReference type="FunFam" id="1.10.510.10:FF:000479">
    <property type="entry name" value="Leucine-rich repeat receptor-like protein kinase"/>
    <property type="match status" value="1"/>
</dbReference>
<keyword evidence="9 22" id="KW-0812">Transmembrane</keyword>
<proteinExistence type="predicted"/>
<evidence type="ECO:0000256" key="19">
    <source>
        <dbReference type="ARBA" id="ARBA00047899"/>
    </source>
</evidence>
<dbReference type="InterPro" id="IPR003591">
    <property type="entry name" value="Leu-rich_rpt_typical-subtyp"/>
</dbReference>
<dbReference type="InterPro" id="IPR000719">
    <property type="entry name" value="Prot_kinase_dom"/>
</dbReference>
<dbReference type="Pfam" id="PF00069">
    <property type="entry name" value="Pkinase"/>
    <property type="match status" value="1"/>
</dbReference>
<evidence type="ECO:0000256" key="20">
    <source>
        <dbReference type="ARBA" id="ARBA00048679"/>
    </source>
</evidence>
<dbReference type="PROSITE" id="PS50011">
    <property type="entry name" value="PROTEIN_KINASE_DOM"/>
    <property type="match status" value="1"/>
</dbReference>
<comment type="catalytic activity">
    <reaction evidence="20">
        <text>L-seryl-[protein] + ATP = O-phospho-L-seryl-[protein] + ADP + H(+)</text>
        <dbReference type="Rhea" id="RHEA:17989"/>
        <dbReference type="Rhea" id="RHEA-COMP:9863"/>
        <dbReference type="Rhea" id="RHEA-COMP:11604"/>
        <dbReference type="ChEBI" id="CHEBI:15378"/>
        <dbReference type="ChEBI" id="CHEBI:29999"/>
        <dbReference type="ChEBI" id="CHEBI:30616"/>
        <dbReference type="ChEBI" id="CHEBI:83421"/>
        <dbReference type="ChEBI" id="CHEBI:456216"/>
        <dbReference type="EC" id="2.7.11.1"/>
    </reaction>
</comment>
<evidence type="ECO:0000256" key="3">
    <source>
        <dbReference type="ARBA" id="ARBA00012513"/>
    </source>
</evidence>
<dbReference type="PANTHER" id="PTHR48053:SF22">
    <property type="entry name" value="MDIS1-INTERACTING RECEPTOR LIKE KINASE 2-LIKE"/>
    <property type="match status" value="1"/>
</dbReference>
<feature type="non-terminal residue" evidence="25">
    <location>
        <position position="1"/>
    </location>
</feature>
<dbReference type="InterPro" id="IPR051716">
    <property type="entry name" value="Plant_RL_S/T_kinase"/>
</dbReference>
<dbReference type="EC" id="2.7.11.1" evidence="3"/>
<gene>
    <name evidence="25" type="ORF">EJB05_13444</name>
</gene>
<dbReference type="FunFam" id="3.80.10.10:FF:000400">
    <property type="entry name" value="Nuclear pore complex protein NUP107"/>
    <property type="match status" value="1"/>
</dbReference>
<dbReference type="PROSITE" id="PS00109">
    <property type="entry name" value="PROTEIN_KINASE_TYR"/>
    <property type="match status" value="1"/>
</dbReference>
<dbReference type="EMBL" id="RWGY01000007">
    <property type="protein sequence ID" value="TVU39999.1"/>
    <property type="molecule type" value="Genomic_DNA"/>
</dbReference>
<dbReference type="Gramene" id="TVU39999">
    <property type="protein sequence ID" value="TVU39999"/>
    <property type="gene ID" value="EJB05_13444"/>
</dbReference>
<keyword evidence="16 22" id="KW-0472">Membrane</keyword>
<evidence type="ECO:0000256" key="10">
    <source>
        <dbReference type="ARBA" id="ARBA00022729"/>
    </source>
</evidence>
<keyword evidence="14 21" id="KW-0067">ATP-binding</keyword>